<evidence type="ECO:0000256" key="2">
    <source>
        <dbReference type="ARBA" id="ARBA00005369"/>
    </source>
</evidence>
<dbReference type="PANTHER" id="PTHR11579:SF0">
    <property type="entry name" value="PROTEIN-L-ISOASPARTATE(D-ASPARTATE) O-METHYLTRANSFERASE"/>
    <property type="match status" value="1"/>
</dbReference>
<dbReference type="GO" id="GO:0005737">
    <property type="term" value="C:cytoplasm"/>
    <property type="evidence" value="ECO:0007669"/>
    <property type="project" value="UniProtKB-SubCell"/>
</dbReference>
<evidence type="ECO:0000313" key="13">
    <source>
        <dbReference type="EMBL" id="TMR30794.1"/>
    </source>
</evidence>
<dbReference type="GO" id="GO:0004719">
    <property type="term" value="F:protein-L-isoaspartate (D-aspartate) O-methyltransferase activity"/>
    <property type="evidence" value="ECO:0007669"/>
    <property type="project" value="UniProtKB-EC"/>
</dbReference>
<accession>A0A5S4GE66</accession>
<dbReference type="Gene3D" id="3.40.50.150">
    <property type="entry name" value="Vaccinia Virus protein VP39"/>
    <property type="match status" value="1"/>
</dbReference>
<proteinExistence type="inferred from homology"/>
<evidence type="ECO:0000256" key="4">
    <source>
        <dbReference type="ARBA" id="ARBA00013346"/>
    </source>
</evidence>
<dbReference type="Proteomes" id="UP000306628">
    <property type="component" value="Unassembled WGS sequence"/>
</dbReference>
<comment type="subcellular location">
    <subcellularLocation>
        <location evidence="1">Cytoplasm</location>
    </subcellularLocation>
</comment>
<evidence type="ECO:0000256" key="11">
    <source>
        <dbReference type="ARBA" id="ARBA00031350"/>
    </source>
</evidence>
<comment type="caution">
    <text evidence="13">The sequence shown here is derived from an EMBL/GenBank/DDBJ whole genome shotgun (WGS) entry which is preliminary data.</text>
</comment>
<evidence type="ECO:0000256" key="1">
    <source>
        <dbReference type="ARBA" id="ARBA00004496"/>
    </source>
</evidence>
<dbReference type="GO" id="GO:0032259">
    <property type="term" value="P:methylation"/>
    <property type="evidence" value="ECO:0007669"/>
    <property type="project" value="UniProtKB-KW"/>
</dbReference>
<dbReference type="Pfam" id="PF01135">
    <property type="entry name" value="PCMT"/>
    <property type="match status" value="1"/>
</dbReference>
<dbReference type="SUPFAM" id="SSF53335">
    <property type="entry name" value="S-adenosyl-L-methionine-dependent methyltransferases"/>
    <property type="match status" value="1"/>
</dbReference>
<keyword evidence="5" id="KW-0963">Cytoplasm</keyword>
<keyword evidence="6 13" id="KW-0489">Methyltransferase</keyword>
<sequence>MAPPHGRRSGVGCPSLDSGTQPFLTVSFPEFPERSRTPSAEWTMRPMDYATHREAMVAALRERQEISERVAEALLAVPRHLFLPGVDPENAYRDEPIVTKRDEEGRPISSSSQPAIMASMLDQLGVEPGHRVLEIGAGTGYNAALLARLAGPGGHVVSVDLDEDIVVEARRHLSAAGLPGVEVVCADGVEGFPGRAPYDRLIATVGVWDLAPAWLAQLGPGGRLVVPLDLRGVQASVAMERSGGHWVSRSVVPCGFMRMRGPFAGPEVNVVLRADPMLMLSLPGPREIGDVLGALEAPPVQAGTEVAGLPSSAVAGPAVGTAVGMSVALWLTLHEPRWCMLSGKLGHGYGATVGLVEGDGIALLMGDEPLVARGHGPGGGELAADLAAHVTAWNEAGRPDTGTLRIEAYPRPAPGGGADLGPAPEAGIVVEKRHTDLVVRFSG</sequence>
<dbReference type="CDD" id="cd02440">
    <property type="entry name" value="AdoMet_MTases"/>
    <property type="match status" value="1"/>
</dbReference>
<evidence type="ECO:0000313" key="14">
    <source>
        <dbReference type="Proteomes" id="UP000306628"/>
    </source>
</evidence>
<dbReference type="AlphaFoldDB" id="A0A5S4GE66"/>
<dbReference type="EC" id="2.1.1.77" evidence="3"/>
<protein>
    <recommendedName>
        <fullName evidence="4">Protein-L-isoaspartate O-methyltransferase</fullName>
        <ecNumber evidence="3">2.1.1.77</ecNumber>
    </recommendedName>
    <alternativeName>
        <fullName evidence="11">L-isoaspartyl protein carboxyl methyltransferase</fullName>
    </alternativeName>
    <alternativeName>
        <fullName evidence="9">Protein L-isoaspartyl methyltransferase</fullName>
    </alternativeName>
    <alternativeName>
        <fullName evidence="10">Protein-beta-aspartate methyltransferase</fullName>
    </alternativeName>
</protein>
<gene>
    <name evidence="13" type="ORF">ETD85_27980</name>
</gene>
<dbReference type="InterPro" id="IPR029063">
    <property type="entry name" value="SAM-dependent_MTases_sf"/>
</dbReference>
<comment type="similarity">
    <text evidence="2">Belongs to the methyltransferase superfamily. L-isoaspartyl/D-aspartyl protein methyltransferase family.</text>
</comment>
<evidence type="ECO:0000256" key="5">
    <source>
        <dbReference type="ARBA" id="ARBA00022490"/>
    </source>
</evidence>
<evidence type="ECO:0000256" key="7">
    <source>
        <dbReference type="ARBA" id="ARBA00022679"/>
    </source>
</evidence>
<keyword evidence="8" id="KW-0949">S-adenosyl-L-methionine</keyword>
<dbReference type="EMBL" id="VCKX01000094">
    <property type="protein sequence ID" value="TMR30794.1"/>
    <property type="molecule type" value="Genomic_DNA"/>
</dbReference>
<name>A0A5S4GE66_9ACTN</name>
<reference evidence="13 14" key="1">
    <citation type="submission" date="2019-05" db="EMBL/GenBank/DDBJ databases">
        <title>Draft genome sequence of Nonomuraea zeae DSM 100528.</title>
        <authorList>
            <person name="Saricaoglu S."/>
            <person name="Isik K."/>
        </authorList>
    </citation>
    <scope>NUCLEOTIDE SEQUENCE [LARGE SCALE GENOMIC DNA]</scope>
    <source>
        <strain evidence="13 14">DSM 100528</strain>
    </source>
</reference>
<organism evidence="13 14">
    <name type="scientific">Nonomuraea zeae</name>
    <dbReference type="NCBI Taxonomy" id="1642303"/>
    <lineage>
        <taxon>Bacteria</taxon>
        <taxon>Bacillati</taxon>
        <taxon>Actinomycetota</taxon>
        <taxon>Actinomycetes</taxon>
        <taxon>Streptosporangiales</taxon>
        <taxon>Streptosporangiaceae</taxon>
        <taxon>Nonomuraea</taxon>
    </lineage>
</organism>
<evidence type="ECO:0000256" key="8">
    <source>
        <dbReference type="ARBA" id="ARBA00022691"/>
    </source>
</evidence>
<feature type="region of interest" description="Disordered" evidence="12">
    <location>
        <begin position="1"/>
        <end position="39"/>
    </location>
</feature>
<evidence type="ECO:0000256" key="3">
    <source>
        <dbReference type="ARBA" id="ARBA00011890"/>
    </source>
</evidence>
<evidence type="ECO:0000256" key="9">
    <source>
        <dbReference type="ARBA" id="ARBA00030757"/>
    </source>
</evidence>
<evidence type="ECO:0000256" key="12">
    <source>
        <dbReference type="SAM" id="MobiDB-lite"/>
    </source>
</evidence>
<evidence type="ECO:0000256" key="6">
    <source>
        <dbReference type="ARBA" id="ARBA00022603"/>
    </source>
</evidence>
<dbReference type="OrthoDB" id="4035289at2"/>
<evidence type="ECO:0000256" key="10">
    <source>
        <dbReference type="ARBA" id="ARBA00031323"/>
    </source>
</evidence>
<dbReference type="PANTHER" id="PTHR11579">
    <property type="entry name" value="PROTEIN-L-ISOASPARTATE O-METHYLTRANSFERASE"/>
    <property type="match status" value="1"/>
</dbReference>
<dbReference type="InterPro" id="IPR000682">
    <property type="entry name" value="PCMT"/>
</dbReference>
<keyword evidence="7 13" id="KW-0808">Transferase</keyword>
<keyword evidence="14" id="KW-1185">Reference proteome</keyword>